<evidence type="ECO:0000313" key="1">
    <source>
        <dbReference type="EMBL" id="CUO41533.1"/>
    </source>
</evidence>
<gene>
    <name evidence="1" type="ORF">ERS852462_00353</name>
</gene>
<name>A0A174EUA2_BACUN</name>
<accession>A0A174EUA2</accession>
<dbReference type="Proteomes" id="UP000095614">
    <property type="component" value="Unassembled WGS sequence"/>
</dbReference>
<organism evidence="1 2">
    <name type="scientific">Bacteroides uniformis</name>
    <dbReference type="NCBI Taxonomy" id="820"/>
    <lineage>
        <taxon>Bacteria</taxon>
        <taxon>Pseudomonadati</taxon>
        <taxon>Bacteroidota</taxon>
        <taxon>Bacteroidia</taxon>
        <taxon>Bacteroidales</taxon>
        <taxon>Bacteroidaceae</taxon>
        <taxon>Bacteroides</taxon>
    </lineage>
</organism>
<evidence type="ECO:0000313" key="2">
    <source>
        <dbReference type="Proteomes" id="UP000095614"/>
    </source>
</evidence>
<protein>
    <submittedName>
        <fullName evidence="1">Uncharacterized protein</fullName>
    </submittedName>
</protein>
<proteinExistence type="predicted"/>
<dbReference type="EMBL" id="CZAF01000001">
    <property type="protein sequence ID" value="CUO41533.1"/>
    <property type="molecule type" value="Genomic_DNA"/>
</dbReference>
<reference evidence="1 2" key="1">
    <citation type="submission" date="2015-09" db="EMBL/GenBank/DDBJ databases">
        <authorList>
            <consortium name="Pathogen Informatics"/>
        </authorList>
    </citation>
    <scope>NUCLEOTIDE SEQUENCE [LARGE SCALE GENOMIC DNA]</scope>
    <source>
        <strain evidence="1 2">2789STDY5834847</strain>
    </source>
</reference>
<dbReference type="AlphaFoldDB" id="A0A174EUA2"/>
<sequence length="44" mass="5399">MQYDTCRYTFNLSIGITLEDEEEITVNPRQRISIRPIWKWLLQK</sequence>